<dbReference type="Proteomes" id="UP001165306">
    <property type="component" value="Unassembled WGS sequence"/>
</dbReference>
<evidence type="ECO:0008006" key="4">
    <source>
        <dbReference type="Google" id="ProtNLM"/>
    </source>
</evidence>
<sequence>MARTEDQPSGAPAPPRPRASSGRARAQDAQPERSGEDARRRGWFWHWNTIITQFAPLIGLKGVGLLNSYTVWTDRRDDSPYHGYAFPSQQAEATFYGEERAELITINKILVALDLIEIRKEMVTRADEAGRRWKVPHNFYRVKDRPDGFALTPEAVLRVVELAARDQAVYRYIRHIFSTRFAPIDRDNVWHQILPLVRQHPTWQRLAARAADEEARASARTRAGHARRRQLQSPEAVTDSHDRPAESEAPLSSVGGSNHGSQPAVAPSNNGPPAGVARSNSGSAALEEGSVDGRNEDRRSSVAQSNTTYNQEQVTTTTTERIDHEGDPREAVPPAPATVSRLLPPAELASGPLPEPSPEVVTCYEAANGRPATPLERQLLGELEREFSEAVRSRGAEPSDWLVAAIREAVSSGSSFVAPKRIREILARWVAEGVPGSSGPIGVFPEQGDDPVRPGSPADGREVNTSDGPSLVRMLDSTSVPPRGSRLRRGQQIDARRAMQRPISGSSLEAQGAIDPGSPASGPEFASLPPEVVQRLATALTAALGIPIQFVTPASQETAPLHPPPATAALPDMPTVPPVHLPGGLTNHQLWAMAQELLQARLSAASFESWIRPAVLLGVSESGDFLVGAPSQAACRRLEGRLRPAVEVALSELLGRPVAIRAVVLQEWFRRAGVDRSPEQDESPASPG</sequence>
<dbReference type="RefSeq" id="WP_284058003.1">
    <property type="nucleotide sequence ID" value="NZ_JAMSLR010000012.1"/>
</dbReference>
<evidence type="ECO:0000313" key="3">
    <source>
        <dbReference type="Proteomes" id="UP001165306"/>
    </source>
</evidence>
<reference evidence="2" key="1">
    <citation type="submission" date="2022-06" db="EMBL/GenBank/DDBJ databases">
        <title>CFH 74404 Thermomicrobiaceae sp.</title>
        <authorList>
            <person name="Ming H."/>
            <person name="Li W.-J."/>
            <person name="Zhao Z."/>
        </authorList>
    </citation>
    <scope>NUCLEOTIDE SEQUENCE</scope>
    <source>
        <strain evidence="2">CFH 74404</strain>
    </source>
</reference>
<comment type="caution">
    <text evidence="2">The sequence shown here is derived from an EMBL/GenBank/DDBJ whole genome shotgun (WGS) entry which is preliminary data.</text>
</comment>
<feature type="compositionally biased region" description="Basic and acidic residues" evidence="1">
    <location>
        <begin position="291"/>
        <end position="300"/>
    </location>
</feature>
<feature type="compositionally biased region" description="Polar residues" evidence="1">
    <location>
        <begin position="254"/>
        <end position="271"/>
    </location>
</feature>
<feature type="region of interest" description="Disordered" evidence="1">
    <location>
        <begin position="437"/>
        <end position="526"/>
    </location>
</feature>
<name>A0AA41WHM9_9BACT</name>
<gene>
    <name evidence="2" type="ORF">NET02_13765</name>
</gene>
<dbReference type="AlphaFoldDB" id="A0AA41WHM9"/>
<organism evidence="2 3">
    <name type="scientific">Thermalbibacter longus</name>
    <dbReference type="NCBI Taxonomy" id="2951981"/>
    <lineage>
        <taxon>Bacteria</taxon>
        <taxon>Pseudomonadati</taxon>
        <taxon>Thermomicrobiota</taxon>
        <taxon>Thermomicrobia</taxon>
        <taxon>Thermomicrobiales</taxon>
        <taxon>Thermomicrobiaceae</taxon>
        <taxon>Thermalbibacter</taxon>
    </lineage>
</organism>
<feature type="compositionally biased region" description="Low complexity" evidence="1">
    <location>
        <begin position="306"/>
        <end position="319"/>
    </location>
</feature>
<proteinExistence type="predicted"/>
<evidence type="ECO:0000313" key="2">
    <source>
        <dbReference type="EMBL" id="MCM8750215.1"/>
    </source>
</evidence>
<feature type="compositionally biased region" description="Basic and acidic residues" evidence="1">
    <location>
        <begin position="320"/>
        <end position="330"/>
    </location>
</feature>
<dbReference type="EMBL" id="JAMSLR010000012">
    <property type="protein sequence ID" value="MCM8750215.1"/>
    <property type="molecule type" value="Genomic_DNA"/>
</dbReference>
<dbReference type="Gene3D" id="3.30.300.180">
    <property type="match status" value="1"/>
</dbReference>
<accession>A0AA41WHM9</accession>
<keyword evidence="3" id="KW-1185">Reference proteome</keyword>
<dbReference type="InterPro" id="IPR038454">
    <property type="entry name" value="DnaA_N_sf"/>
</dbReference>
<feature type="region of interest" description="Disordered" evidence="1">
    <location>
        <begin position="209"/>
        <end position="339"/>
    </location>
</feature>
<feature type="region of interest" description="Disordered" evidence="1">
    <location>
        <begin position="1"/>
        <end position="37"/>
    </location>
</feature>
<evidence type="ECO:0000256" key="1">
    <source>
        <dbReference type="SAM" id="MobiDB-lite"/>
    </source>
</evidence>
<protein>
    <recommendedName>
        <fullName evidence="4">DnaA N-terminal domain-containing protein</fullName>
    </recommendedName>
</protein>